<accession>A0A0S3SIQ9</accession>
<dbReference type="EMBL" id="AP015040">
    <property type="protein sequence ID" value="BAT92756.1"/>
    <property type="molecule type" value="Genomic_DNA"/>
</dbReference>
<reference evidence="1 2" key="1">
    <citation type="journal article" date="2015" name="Sci. Rep.">
        <title>The power of single molecule real-time sequencing technology in the de novo assembly of a eukaryotic genome.</title>
        <authorList>
            <person name="Sakai H."/>
            <person name="Naito K."/>
            <person name="Ogiso-Tanaka E."/>
            <person name="Takahashi Y."/>
            <person name="Iseki K."/>
            <person name="Muto C."/>
            <person name="Satou K."/>
            <person name="Teruya K."/>
            <person name="Shiroma A."/>
            <person name="Shimoji M."/>
            <person name="Hirano T."/>
            <person name="Itoh T."/>
            <person name="Kaga A."/>
            <person name="Tomooka N."/>
        </authorList>
    </citation>
    <scope>NUCLEOTIDE SEQUENCE [LARGE SCALE GENOMIC DNA]</scope>
    <source>
        <strain evidence="2">cv. Shumari</strain>
    </source>
</reference>
<name>A0A0S3SIQ9_PHAAN</name>
<sequence>MNHIVTPESLDIHFITVNPTHLIHSHKSLHSIYFPNLARNSIQEKMNLKSNICIILFGRALFTEHSGRTLLNEHYLPTTRPNTIWTYVRYQSTGRTL</sequence>
<organism evidence="1 2">
    <name type="scientific">Vigna angularis var. angularis</name>
    <dbReference type="NCBI Taxonomy" id="157739"/>
    <lineage>
        <taxon>Eukaryota</taxon>
        <taxon>Viridiplantae</taxon>
        <taxon>Streptophyta</taxon>
        <taxon>Embryophyta</taxon>
        <taxon>Tracheophyta</taxon>
        <taxon>Spermatophyta</taxon>
        <taxon>Magnoliopsida</taxon>
        <taxon>eudicotyledons</taxon>
        <taxon>Gunneridae</taxon>
        <taxon>Pentapetalae</taxon>
        <taxon>rosids</taxon>
        <taxon>fabids</taxon>
        <taxon>Fabales</taxon>
        <taxon>Fabaceae</taxon>
        <taxon>Papilionoideae</taxon>
        <taxon>50 kb inversion clade</taxon>
        <taxon>NPAAA clade</taxon>
        <taxon>indigoferoid/millettioid clade</taxon>
        <taxon>Phaseoleae</taxon>
        <taxon>Vigna</taxon>
    </lineage>
</organism>
<dbReference type="AlphaFoldDB" id="A0A0S3SIQ9"/>
<protein>
    <submittedName>
        <fullName evidence="1">Uncharacterized protein</fullName>
    </submittedName>
</protein>
<feature type="non-terminal residue" evidence="1">
    <location>
        <position position="97"/>
    </location>
</feature>
<proteinExistence type="predicted"/>
<evidence type="ECO:0000313" key="2">
    <source>
        <dbReference type="Proteomes" id="UP000291084"/>
    </source>
</evidence>
<gene>
    <name evidence="1" type="primary">Vigan.07G158300</name>
    <name evidence="1" type="ORF">VIGAN_07158300</name>
</gene>
<evidence type="ECO:0000313" key="1">
    <source>
        <dbReference type="EMBL" id="BAT92756.1"/>
    </source>
</evidence>
<dbReference type="Proteomes" id="UP000291084">
    <property type="component" value="Chromosome 7"/>
</dbReference>
<keyword evidence="2" id="KW-1185">Reference proteome</keyword>